<dbReference type="Gene3D" id="3.90.245.10">
    <property type="entry name" value="Ribonucleoside hydrolase-like"/>
    <property type="match status" value="1"/>
</dbReference>
<dbReference type="AlphaFoldDB" id="A0A815Q4R9"/>
<accession>A0A815Q4R9</accession>
<dbReference type="InterPro" id="IPR001910">
    <property type="entry name" value="Inosine/uridine_hydrolase_dom"/>
</dbReference>
<reference evidence="3" key="1">
    <citation type="submission" date="2021-02" db="EMBL/GenBank/DDBJ databases">
        <authorList>
            <person name="Nowell W R."/>
        </authorList>
    </citation>
    <scope>NUCLEOTIDE SEQUENCE</scope>
</reference>
<comment type="caution">
    <text evidence="3">The sequence shown here is derived from an EMBL/GenBank/DDBJ whole genome shotgun (WGS) entry which is preliminary data.</text>
</comment>
<protein>
    <recommendedName>
        <fullName evidence="2">Inosine/uridine-preferring nucleoside hydrolase domain-containing protein</fullName>
    </recommendedName>
</protein>
<organism evidence="3 4">
    <name type="scientific">Rotaria sordida</name>
    <dbReference type="NCBI Taxonomy" id="392033"/>
    <lineage>
        <taxon>Eukaryota</taxon>
        <taxon>Metazoa</taxon>
        <taxon>Spiralia</taxon>
        <taxon>Gnathifera</taxon>
        <taxon>Rotifera</taxon>
        <taxon>Eurotatoria</taxon>
        <taxon>Bdelloidea</taxon>
        <taxon>Philodinida</taxon>
        <taxon>Philodinidae</taxon>
        <taxon>Rotaria</taxon>
    </lineage>
</organism>
<dbReference type="PANTHER" id="PTHR46190:SF1">
    <property type="entry name" value="SI:CH211-201H21.5"/>
    <property type="match status" value="1"/>
</dbReference>
<evidence type="ECO:0000313" key="4">
    <source>
        <dbReference type="Proteomes" id="UP000663889"/>
    </source>
</evidence>
<name>A0A815Q4R9_9BILA</name>
<proteinExistence type="inferred from homology"/>
<feature type="domain" description="Inosine/uridine-preferring nucleoside hydrolase" evidence="2">
    <location>
        <begin position="10"/>
        <end position="314"/>
    </location>
</feature>
<evidence type="ECO:0000259" key="2">
    <source>
        <dbReference type="Pfam" id="PF01156"/>
    </source>
</evidence>
<sequence>MNSNSERIKLVIDTDPGIDDYHAITMALSSPNVNVLAITCVHGNASLENGLRNLHYLLQTLNRTDVPIYKGAQCSLTGPDTHAPHVHGEDGFGNVVKDQNIQLNLLQKEPAAVALCRLAKENDGELVIAAIGPLTNLFLAHRLEPEFSKHLKELYIMGGNGTLSNNSTLSIGFEFNFRCDPLAAAIVLEEFYIMPLIITYELTCMYSFSYEYIDGLFSKKNDSKKAGLFYSITKFLYDFYKANPQRKGLKSSDSVAMACVIDKSIILQTRKIYAVVEQNGTQTGGHMISDWYDHFKRQPNVEIVESIDFDKFKDLFKLCVDDC</sequence>
<dbReference type="InterPro" id="IPR036452">
    <property type="entry name" value="Ribo_hydro-like"/>
</dbReference>
<dbReference type="Pfam" id="PF01156">
    <property type="entry name" value="IU_nuc_hydro"/>
    <property type="match status" value="1"/>
</dbReference>
<comment type="similarity">
    <text evidence="1">Belongs to the IUNH family.</text>
</comment>
<evidence type="ECO:0000256" key="1">
    <source>
        <dbReference type="ARBA" id="ARBA00009176"/>
    </source>
</evidence>
<dbReference type="GO" id="GO:0016799">
    <property type="term" value="F:hydrolase activity, hydrolyzing N-glycosyl compounds"/>
    <property type="evidence" value="ECO:0007669"/>
    <property type="project" value="InterPro"/>
</dbReference>
<evidence type="ECO:0000313" key="3">
    <source>
        <dbReference type="EMBL" id="CAF1457529.1"/>
    </source>
</evidence>
<dbReference type="EMBL" id="CAJNOU010004863">
    <property type="protein sequence ID" value="CAF1457529.1"/>
    <property type="molecule type" value="Genomic_DNA"/>
</dbReference>
<dbReference type="InterPro" id="IPR052775">
    <property type="entry name" value="IUN_hydrolase"/>
</dbReference>
<dbReference type="SUPFAM" id="SSF53590">
    <property type="entry name" value="Nucleoside hydrolase"/>
    <property type="match status" value="1"/>
</dbReference>
<dbReference type="PANTHER" id="PTHR46190">
    <property type="entry name" value="SI:CH211-201H21.5-RELATED"/>
    <property type="match status" value="1"/>
</dbReference>
<gene>
    <name evidence="3" type="ORF">SEV965_LOCUS33998</name>
</gene>
<dbReference type="Proteomes" id="UP000663889">
    <property type="component" value="Unassembled WGS sequence"/>
</dbReference>